<dbReference type="PROSITE" id="PS50088">
    <property type="entry name" value="ANK_REPEAT"/>
    <property type="match status" value="4"/>
</dbReference>
<feature type="compositionally biased region" description="Acidic residues" evidence="9">
    <location>
        <begin position="1010"/>
        <end position="1020"/>
    </location>
</feature>
<comment type="similarity">
    <text evidence="6">Belongs to the ATP:guanido phosphotransferase family.</text>
</comment>
<feature type="domain" description="Phosphagen kinase C-terminal" evidence="11">
    <location>
        <begin position="1039"/>
        <end position="1288"/>
    </location>
</feature>
<feature type="domain" description="Phosphagen kinase N-terminal" evidence="10">
    <location>
        <begin position="885"/>
        <end position="992"/>
    </location>
</feature>
<evidence type="ECO:0000256" key="4">
    <source>
        <dbReference type="ARBA" id="ARBA00022840"/>
    </source>
</evidence>
<dbReference type="EMBL" id="GL449962">
    <property type="protein sequence ID" value="EFN81743.1"/>
    <property type="molecule type" value="Genomic_DNA"/>
</dbReference>
<keyword evidence="1 7" id="KW-0808">Transferase</keyword>
<feature type="region of interest" description="Disordered" evidence="9">
    <location>
        <begin position="1001"/>
        <end position="1022"/>
    </location>
</feature>
<sequence>MTSSAVKTWLHRGELERLENVVLEGRGACLLGEHSQDLRTRVFLKGLPNYLTKIAQVHDAVERCSLAETQRIIAEESKKKLAIAKDSCGTPLIHKAVYYDQADIVAWLVENYPITPQQKDKEGRTALHYCAACKDSNAIWDLLLEGGCDASVCDKRGNPAAYYLEHSAEIELPEVEIMSRRRKSTGKDYLDCKPSNIRIWIHNRDIGKLQQVLWEGHGAKLRCETSNSPRIRKFLEAVPFIMGTIKDIHTATINNDLDGLKKKLEEPVSPVVLGGKDCNGLNALHKAAGLGHADIAREILERYPTAVATQDSEGKTPLHYAAALKDDGAMYDLLTEHGADESKLDNRQKAPAFYKNRPSDVDLTNLSVIPDAPRVSGSAYPKNWDWRILEANQPLSRGMKKVISSSSDIDSAFGSAESTTKDSDASSEVHTGGFTEQVKRADDEQPQNEDEEEEEEGEEAETPNGGIEEEEEEKEAQNEGDDEANNGDEKQEEEGAEEGPNDEEANAEEEEKEEQQEEEQEETKADDSEEKASSDDDVVIGPVAEPEKDEEDAAEESPKIEEIADGEKNDEERNDPSTGDSGVDDPAQDEEQQVVGEHEESAEVELDEGSMARDPEVDNLLANGNMEQLAALVLNGEGRRLVGRQSGNPELQAFIDNVPAYMGKIHAVHMAAREGNLRDLQSALDRRKFAVARDESSPHGATPLHVAVVFGNTAVIRYLAGRFPETAHAIDLDGRTPLHYAATLADNGHYYNLLLHLGANPLVQDNFGHKADYYKQNQSDLSHKTILRDFGASERLADEMLMDKALTRFDKPSPSLRESLCSLFRSPINPSHPDNTDGNSAVLLPPPPVAADPDEPRTVPGGDVYSARRDVSEPETLAILERCFRLLASNRRSSVPKTSSNTGTLVGRCLKRPVFDLIKHRVTRMDHNLFDVIWPAMKRYGNVTANGSKAGSARSNISYSDEDHGYGVVAPDFESYVVFTEFFDPFIRELHCVTASGDLPDHPPPRFFNNDDEGDEEAPPDEATLASIEQHDLDPIAKFIQAGVIECARNLVNYTLPLTLTVNQLEEVEREITNQFMSPEISAMMAEGSSEDEAGTYFTLNEILEQPSRIRAQLAAAGLLLPITEYDVSDDRRLHGKHWPYGRGVYVTTAGDLAAWVNIQDHLRVVCRTNENRPGLMGRAYVRVAKLMMILDRKLNFKRDCKLGFLTARPHALGNTLRFCLVVRFPELSKTPDNLRHLCVVRGLSVRDTAKKDMVRIGNQQSLAIAELQTLQDFSRAVHNIITLEKELSLNNSMKIATLIADDNEVDIPIFRSEEGRYLASSLGDPLIKGLTEVANARPKDPVTYLATYLYNFASQNKTNGQESDVLIIPDREEENLENVENDNFDEDAGYPQSPDSDIPESTFSNPNRVRNAKYSTTHNDPDNKQPDEHGQSMIHFATVRSYSKDGLYHLLLETQVNVGFRDELYRTARDVAEQANIRGNVDEIDRYVVYLAARGETAKLVELLLEGYDHILDTEDEGANIIDIAAERGHDATVQFLQSIPNYVNQREEVHAAIRSGEEDRVKELLHKNNGGGKLLAVGKNSIGRCALHIAVLREQEELVRFIARTYPETLRIGDNLERTALHYAMGVPSVEVLSNVLIKAGAKRIVKDLKSRQPSYYFMNKSDIERLQEEEKSMT</sequence>
<feature type="compositionally biased region" description="Basic and acidic residues" evidence="9">
    <location>
        <begin position="556"/>
        <end position="575"/>
    </location>
</feature>
<dbReference type="SUPFAM" id="SSF48034">
    <property type="entry name" value="Guanido kinase N-terminal domain"/>
    <property type="match status" value="1"/>
</dbReference>
<accession>E2BRG5</accession>
<feature type="binding site" evidence="7">
    <location>
        <begin position="1042"/>
        <end position="1046"/>
    </location>
    <ligand>
        <name>ATP</name>
        <dbReference type="ChEBI" id="CHEBI:30616"/>
    </ligand>
</feature>
<evidence type="ECO:0000256" key="6">
    <source>
        <dbReference type="PROSITE-ProRule" id="PRU00842"/>
    </source>
</evidence>
<evidence type="ECO:0000313" key="12">
    <source>
        <dbReference type="EMBL" id="EFN81743.1"/>
    </source>
</evidence>
<feature type="compositionally biased region" description="Acidic residues" evidence="9">
    <location>
        <begin position="444"/>
        <end position="521"/>
    </location>
</feature>
<feature type="region of interest" description="Disordered" evidence="9">
    <location>
        <begin position="410"/>
        <end position="613"/>
    </location>
</feature>
<dbReference type="GO" id="GO:0005524">
    <property type="term" value="F:ATP binding"/>
    <property type="evidence" value="ECO:0007669"/>
    <property type="project" value="UniProtKB-UniRule"/>
</dbReference>
<evidence type="ECO:0000256" key="1">
    <source>
        <dbReference type="ARBA" id="ARBA00022679"/>
    </source>
</evidence>
<dbReference type="Pfam" id="PF05186">
    <property type="entry name" value="Dpy-30"/>
    <property type="match status" value="1"/>
</dbReference>
<evidence type="ECO:0000256" key="9">
    <source>
        <dbReference type="SAM" id="MobiDB-lite"/>
    </source>
</evidence>
<dbReference type="Pfam" id="PF02807">
    <property type="entry name" value="ATP-gua_PtransN"/>
    <property type="match status" value="1"/>
</dbReference>
<feature type="compositionally biased region" description="Acidic residues" evidence="9">
    <location>
        <begin position="582"/>
        <end position="592"/>
    </location>
</feature>
<dbReference type="Gene3D" id="3.30.590.10">
    <property type="entry name" value="Glutamine synthetase/guanido kinase, catalytic domain"/>
    <property type="match status" value="1"/>
</dbReference>
<dbReference type="CDD" id="cd22966">
    <property type="entry name" value="DD_DYDC-like"/>
    <property type="match status" value="1"/>
</dbReference>
<evidence type="ECO:0000256" key="8">
    <source>
        <dbReference type="PROSITE-ProRule" id="PRU10061"/>
    </source>
</evidence>
<keyword evidence="13" id="KW-1185">Reference proteome</keyword>
<dbReference type="InterPro" id="IPR036802">
    <property type="entry name" value="ATP-guanido_PTrfase_N_sf"/>
</dbReference>
<feature type="binding site" evidence="7">
    <location>
        <begin position="1218"/>
        <end position="1222"/>
    </location>
    <ligand>
        <name>ATP</name>
        <dbReference type="ChEBI" id="CHEBI:30616"/>
    </ligand>
</feature>
<dbReference type="PROSITE" id="PS51510">
    <property type="entry name" value="PHOSPHAGEN_KINASE_C"/>
    <property type="match status" value="1"/>
</dbReference>
<feature type="binding site" evidence="7">
    <location>
        <position position="1164"/>
    </location>
    <ligand>
        <name>ATP</name>
        <dbReference type="ChEBI" id="CHEBI:30616"/>
    </ligand>
</feature>
<dbReference type="Gene3D" id="1.10.135.10">
    <property type="entry name" value="ATP:guanido phosphotransferase, N-terminal domain"/>
    <property type="match status" value="1"/>
</dbReference>
<dbReference type="SMART" id="SM00248">
    <property type="entry name" value="ANK"/>
    <property type="match status" value="11"/>
</dbReference>
<keyword evidence="4 7" id="KW-0067">ATP-binding</keyword>
<dbReference type="InParanoid" id="E2BRG5"/>
<evidence type="ECO:0000313" key="13">
    <source>
        <dbReference type="Proteomes" id="UP000008237"/>
    </source>
</evidence>
<dbReference type="Proteomes" id="UP000008237">
    <property type="component" value="Unassembled WGS sequence"/>
</dbReference>
<evidence type="ECO:0000259" key="11">
    <source>
        <dbReference type="PROSITE" id="PS51510"/>
    </source>
</evidence>
<organism evidence="13">
    <name type="scientific">Harpegnathos saltator</name>
    <name type="common">Jerdon's jumping ant</name>
    <dbReference type="NCBI Taxonomy" id="610380"/>
    <lineage>
        <taxon>Eukaryota</taxon>
        <taxon>Metazoa</taxon>
        <taxon>Ecdysozoa</taxon>
        <taxon>Arthropoda</taxon>
        <taxon>Hexapoda</taxon>
        <taxon>Insecta</taxon>
        <taxon>Pterygota</taxon>
        <taxon>Neoptera</taxon>
        <taxon>Endopterygota</taxon>
        <taxon>Hymenoptera</taxon>
        <taxon>Apocrita</taxon>
        <taxon>Aculeata</taxon>
        <taxon>Formicoidea</taxon>
        <taxon>Formicidae</taxon>
        <taxon>Ponerinae</taxon>
        <taxon>Ponerini</taxon>
        <taxon>Harpegnathos</taxon>
    </lineage>
</organism>
<feature type="compositionally biased region" description="Polar residues" evidence="9">
    <location>
        <begin position="1394"/>
        <end position="1419"/>
    </location>
</feature>
<dbReference type="PANTHER" id="PTHR24172">
    <property type="entry name" value="ANK_REP_REGION DOMAIN-CONTAINING PROTEIN"/>
    <property type="match status" value="1"/>
</dbReference>
<dbReference type="PROSITE" id="PS51509">
    <property type="entry name" value="PHOSPHAGEN_KINASE_N"/>
    <property type="match status" value="1"/>
</dbReference>
<dbReference type="InterPro" id="IPR022414">
    <property type="entry name" value="ATP-guanido_PTrfase_cat"/>
</dbReference>
<dbReference type="InterPro" id="IPR014746">
    <property type="entry name" value="Gln_synth/guanido_kin_cat_dom"/>
</dbReference>
<dbReference type="Gene3D" id="1.25.40.20">
    <property type="entry name" value="Ankyrin repeat-containing domain"/>
    <property type="match status" value="5"/>
</dbReference>
<dbReference type="InterPro" id="IPR022413">
    <property type="entry name" value="ATP-guanido_PTrfase_N"/>
</dbReference>
<feature type="binding site" evidence="7">
    <location>
        <begin position="1242"/>
        <end position="1247"/>
    </location>
    <ligand>
        <name>ATP</name>
        <dbReference type="ChEBI" id="CHEBI:30616"/>
    </ligand>
</feature>
<keyword evidence="3 7" id="KW-0418">Kinase</keyword>
<feature type="repeat" description="ANK" evidence="5">
    <location>
        <begin position="733"/>
        <end position="766"/>
    </location>
</feature>
<feature type="compositionally biased region" description="Basic and acidic residues" evidence="9">
    <location>
        <begin position="522"/>
        <end position="534"/>
    </location>
</feature>
<dbReference type="InterPro" id="IPR049630">
    <property type="entry name" value="DYDC-like_DD"/>
</dbReference>
<dbReference type="OrthoDB" id="432281at2759"/>
<protein>
    <submittedName>
        <fullName evidence="12">Arginine kinase</fullName>
    </submittedName>
</protein>
<keyword evidence="2 7" id="KW-0547">Nucleotide-binding</keyword>
<feature type="repeat" description="ANK" evidence="5">
    <location>
        <begin position="122"/>
        <end position="155"/>
    </location>
</feature>
<dbReference type="Pfam" id="PF12796">
    <property type="entry name" value="Ank_2"/>
    <property type="match status" value="3"/>
</dbReference>
<dbReference type="PANTHER" id="PTHR24172:SF4">
    <property type="entry name" value="ANK_REP_REGION DOMAIN-CONTAINING PROTEIN"/>
    <property type="match status" value="1"/>
</dbReference>
<dbReference type="OMA" id="HNFPEHE"/>
<dbReference type="Gene3D" id="1.20.890.10">
    <property type="entry name" value="cAMP-dependent protein kinase regulatory subunit, dimerization-anchoring domain"/>
    <property type="match status" value="1"/>
</dbReference>
<gene>
    <name evidence="12" type="ORF">EAI_13486</name>
</gene>
<dbReference type="PROSITE" id="PS00591">
    <property type="entry name" value="GH10_1"/>
    <property type="match status" value="1"/>
</dbReference>
<dbReference type="InterPro" id="IPR031158">
    <property type="entry name" value="GH10_AS"/>
</dbReference>
<dbReference type="SUPFAM" id="SSF55931">
    <property type="entry name" value="Glutamine synthetase/guanido kinase"/>
    <property type="match status" value="1"/>
</dbReference>
<evidence type="ECO:0000259" key="10">
    <source>
        <dbReference type="PROSITE" id="PS51509"/>
    </source>
</evidence>
<reference evidence="12 13" key="1">
    <citation type="journal article" date="2010" name="Science">
        <title>Genomic comparison of the ants Camponotus floridanus and Harpegnathos saltator.</title>
        <authorList>
            <person name="Bonasio R."/>
            <person name="Zhang G."/>
            <person name="Ye C."/>
            <person name="Mutti N.S."/>
            <person name="Fang X."/>
            <person name="Qin N."/>
            <person name="Donahue G."/>
            <person name="Yang P."/>
            <person name="Li Q."/>
            <person name="Li C."/>
            <person name="Zhang P."/>
            <person name="Huang Z."/>
            <person name="Berger S.L."/>
            <person name="Reinberg D."/>
            <person name="Wang J."/>
            <person name="Liebig J."/>
        </authorList>
    </citation>
    <scope>NUCLEOTIDE SEQUENCE [LARGE SCALE GENOMIC DNA]</scope>
    <source>
        <strain evidence="12 13">R22 G/1</strain>
    </source>
</reference>
<keyword evidence="5" id="KW-0040">ANK repeat</keyword>
<evidence type="ECO:0000256" key="7">
    <source>
        <dbReference type="PROSITE-ProRule" id="PRU00843"/>
    </source>
</evidence>
<dbReference type="SUPFAM" id="SSF48403">
    <property type="entry name" value="Ankyrin repeat"/>
    <property type="match status" value="3"/>
</dbReference>
<feature type="region of interest" description="Disordered" evidence="9">
    <location>
        <begin position="1382"/>
        <end position="1430"/>
    </location>
</feature>
<dbReference type="GO" id="GO:0016301">
    <property type="term" value="F:kinase activity"/>
    <property type="evidence" value="ECO:0007669"/>
    <property type="project" value="UniProtKB-KW"/>
</dbReference>
<dbReference type="PROSITE" id="PS50297">
    <property type="entry name" value="ANK_REP_REGION"/>
    <property type="match status" value="3"/>
</dbReference>
<feature type="compositionally biased region" description="Basic and acidic residues" evidence="9">
    <location>
        <begin position="1420"/>
        <end position="1430"/>
    </location>
</feature>
<dbReference type="InterPro" id="IPR036770">
    <property type="entry name" value="Ankyrin_rpt-contain_sf"/>
</dbReference>
<dbReference type="InterPro" id="IPR007858">
    <property type="entry name" value="Dpy-30_motif"/>
</dbReference>
<feature type="repeat" description="ANK" evidence="5">
    <location>
        <begin position="313"/>
        <end position="346"/>
    </location>
</feature>
<comment type="caution">
    <text evidence="7">Lacks conserved residue(s) required for the propagation of feature annotation.</text>
</comment>
<feature type="repeat" description="ANK" evidence="5">
    <location>
        <begin position="699"/>
        <end position="719"/>
    </location>
</feature>
<evidence type="ECO:0000256" key="2">
    <source>
        <dbReference type="ARBA" id="ARBA00022741"/>
    </source>
</evidence>
<feature type="active site" description="Nucleophile" evidence="8">
    <location>
        <position position="1125"/>
    </location>
</feature>
<name>E2BRG5_HARSA</name>
<proteinExistence type="inferred from homology"/>
<dbReference type="InterPro" id="IPR002110">
    <property type="entry name" value="Ankyrin_rpt"/>
</dbReference>
<evidence type="ECO:0000256" key="3">
    <source>
        <dbReference type="ARBA" id="ARBA00022777"/>
    </source>
</evidence>
<dbReference type="Pfam" id="PF00217">
    <property type="entry name" value="ATP-gua_Ptrans"/>
    <property type="match status" value="1"/>
</dbReference>
<evidence type="ECO:0000256" key="5">
    <source>
        <dbReference type="PROSITE-ProRule" id="PRU00023"/>
    </source>
</evidence>